<gene>
    <name evidence="2" type="ORF">ZGOWGMRN_CDS_0038</name>
</gene>
<organism evidence="2">
    <name type="scientific">Nitrosopumivirus cobalaminus</name>
    <dbReference type="NCBI Taxonomy" id="3158414"/>
    <lineage>
        <taxon>Viruses</taxon>
    </lineage>
</organism>
<evidence type="ECO:0000313" key="2">
    <source>
        <dbReference type="EMBL" id="XBQ68772.1"/>
    </source>
</evidence>
<name>A0AAU7N482_9VIRU</name>
<feature type="compositionally biased region" description="Low complexity" evidence="1">
    <location>
        <begin position="153"/>
        <end position="167"/>
    </location>
</feature>
<accession>A0AAU7N482</accession>
<sequence length="173" mass="19462">MNVDVSQLINVTQGIVIKSKVKQDILNAIGDVLLSLIKERAPNDTGEYVAGWRKQITSNSVRVWNRDRTLYVFLEFGTNPHLIEPNSGRALFFNGDFFANVTQSSRAFPHFRPAITRVKQIIPDIIKAKVALNSPVLSVLVADKYPEKRYIKGNNRGGNNNQRANTRVKGDQQ</sequence>
<feature type="region of interest" description="Disordered" evidence="1">
    <location>
        <begin position="151"/>
        <end position="173"/>
    </location>
</feature>
<dbReference type="EMBL" id="PP848464">
    <property type="protein sequence ID" value="XBQ68772.1"/>
    <property type="molecule type" value="Genomic_DNA"/>
</dbReference>
<reference evidence="2" key="1">
    <citation type="submission" date="2024-05" db="EMBL/GenBank/DDBJ databases">
        <title>The simplest Porifera holobiont: glass sponge Aphrocallistes beatrix thrives with only two symbionts.</title>
        <authorList>
            <person name="N Garritano A."/>
            <person name="A Allen M."/>
            <person name="Thomas T."/>
        </authorList>
    </citation>
    <scope>NUCLEOTIDE SEQUENCE</scope>
    <source>
        <strain evidence="2">AB1</strain>
    </source>
</reference>
<evidence type="ECO:0000256" key="1">
    <source>
        <dbReference type="SAM" id="MobiDB-lite"/>
    </source>
</evidence>
<proteinExistence type="predicted"/>
<protein>
    <submittedName>
        <fullName evidence="2">Tail completion</fullName>
    </submittedName>
</protein>